<feature type="transmembrane region" description="Helical" evidence="6">
    <location>
        <begin position="152"/>
        <end position="175"/>
    </location>
</feature>
<accession>A0A1J5PR95</accession>
<dbReference type="AlphaFoldDB" id="A0A1J5PR95"/>
<organism evidence="7">
    <name type="scientific">mine drainage metagenome</name>
    <dbReference type="NCBI Taxonomy" id="410659"/>
    <lineage>
        <taxon>unclassified sequences</taxon>
        <taxon>metagenomes</taxon>
        <taxon>ecological metagenomes</taxon>
    </lineage>
</organism>
<dbReference type="GO" id="GO:0005886">
    <property type="term" value="C:plasma membrane"/>
    <property type="evidence" value="ECO:0007669"/>
    <property type="project" value="UniProtKB-SubCell"/>
</dbReference>
<name>A0A1J5PR95_9ZZZZ</name>
<protein>
    <submittedName>
        <fullName evidence="7">Cytochrome c oxidase caa3 assembly factor (Caa3_CtaG)</fullName>
    </submittedName>
</protein>
<keyword evidence="5 6" id="KW-0472">Membrane</keyword>
<proteinExistence type="predicted"/>
<evidence type="ECO:0000256" key="1">
    <source>
        <dbReference type="ARBA" id="ARBA00004651"/>
    </source>
</evidence>
<keyword evidence="2" id="KW-1003">Cell membrane</keyword>
<feature type="transmembrane region" description="Helical" evidence="6">
    <location>
        <begin position="187"/>
        <end position="207"/>
    </location>
</feature>
<keyword evidence="4 6" id="KW-1133">Transmembrane helix</keyword>
<reference evidence="7" key="1">
    <citation type="submission" date="2016-10" db="EMBL/GenBank/DDBJ databases">
        <title>Sequence of Gallionella enrichment culture.</title>
        <authorList>
            <person name="Poehlein A."/>
            <person name="Muehling M."/>
            <person name="Daniel R."/>
        </authorList>
    </citation>
    <scope>NUCLEOTIDE SEQUENCE</scope>
</reference>
<evidence type="ECO:0000256" key="6">
    <source>
        <dbReference type="SAM" id="Phobius"/>
    </source>
</evidence>
<gene>
    <name evidence="7" type="ORF">GALL_450500</name>
</gene>
<comment type="caution">
    <text evidence="7">The sequence shown here is derived from an EMBL/GenBank/DDBJ whole genome shotgun (WGS) entry which is preliminary data.</text>
</comment>
<feature type="transmembrane region" description="Helical" evidence="6">
    <location>
        <begin position="74"/>
        <end position="96"/>
    </location>
</feature>
<evidence type="ECO:0000256" key="3">
    <source>
        <dbReference type="ARBA" id="ARBA00022692"/>
    </source>
</evidence>
<evidence type="ECO:0000256" key="4">
    <source>
        <dbReference type="ARBA" id="ARBA00022989"/>
    </source>
</evidence>
<feature type="transmembrane region" description="Helical" evidence="6">
    <location>
        <begin position="30"/>
        <end position="53"/>
    </location>
</feature>
<feature type="transmembrane region" description="Helical" evidence="6">
    <location>
        <begin position="108"/>
        <end position="131"/>
    </location>
</feature>
<sequence length="309" mass="34263">MQIRRLLLTGLLLAALPAFGHTLGETASETAAGALSFEPAVVLPLLLLTIAYISGICHLHQQRIRQRVVSWEQCAAFALGMLALVAALMSPLDVLAESLFSAHMTQHLMLMLVAPPLLILGRIEIVLLWTFSLPVRRLIGRSWRKATWLRSALNLLMRPVAVWLLASATMWFWHIPGPYAWAFYNPGIHILEHLSFFLTSLAFWALVMQPFRRDKRGHGTALVLLATFALESTILGALLAFAVYPLYTEHAISTSRHVPHFLTGISPLQDQQLAGLIMWVPASLIQLVALGAVFVDWLSASKNPRTMAI</sequence>
<keyword evidence="3 6" id="KW-0812">Transmembrane</keyword>
<dbReference type="Pfam" id="PF09678">
    <property type="entry name" value="Caa3_CtaG"/>
    <property type="match status" value="1"/>
</dbReference>
<feature type="transmembrane region" description="Helical" evidence="6">
    <location>
        <begin position="219"/>
        <end position="247"/>
    </location>
</feature>
<evidence type="ECO:0000256" key="2">
    <source>
        <dbReference type="ARBA" id="ARBA00022475"/>
    </source>
</evidence>
<feature type="transmembrane region" description="Helical" evidence="6">
    <location>
        <begin position="276"/>
        <end position="298"/>
    </location>
</feature>
<dbReference type="EMBL" id="MLJW01002915">
    <property type="protein sequence ID" value="OIQ73312.1"/>
    <property type="molecule type" value="Genomic_DNA"/>
</dbReference>
<comment type="subcellular location">
    <subcellularLocation>
        <location evidence="1">Cell membrane</location>
        <topology evidence="1">Multi-pass membrane protein</topology>
    </subcellularLocation>
</comment>
<evidence type="ECO:0000313" key="7">
    <source>
        <dbReference type="EMBL" id="OIQ73312.1"/>
    </source>
</evidence>
<evidence type="ECO:0000256" key="5">
    <source>
        <dbReference type="ARBA" id="ARBA00023136"/>
    </source>
</evidence>
<dbReference type="InterPro" id="IPR019108">
    <property type="entry name" value="Caa3_assmbl_CtaG-rel"/>
</dbReference>